<name>A0A137P7U4_CONC2</name>
<keyword evidence="8" id="KW-0862">Zinc</keyword>
<dbReference type="SUPFAM" id="SSF53187">
    <property type="entry name" value="Zn-dependent exopeptidases"/>
    <property type="match status" value="1"/>
</dbReference>
<organism evidence="12 13">
    <name type="scientific">Conidiobolus coronatus (strain ATCC 28846 / CBS 209.66 / NRRL 28638)</name>
    <name type="common">Delacroixia coronata</name>
    <dbReference type="NCBI Taxonomy" id="796925"/>
    <lineage>
        <taxon>Eukaryota</taxon>
        <taxon>Fungi</taxon>
        <taxon>Fungi incertae sedis</taxon>
        <taxon>Zoopagomycota</taxon>
        <taxon>Entomophthoromycotina</taxon>
        <taxon>Entomophthoromycetes</taxon>
        <taxon>Entomophthorales</taxon>
        <taxon>Ancylistaceae</taxon>
        <taxon>Conidiobolus</taxon>
    </lineage>
</organism>
<evidence type="ECO:0000256" key="1">
    <source>
        <dbReference type="ARBA" id="ARBA00001947"/>
    </source>
</evidence>
<dbReference type="GO" id="GO:0008270">
    <property type="term" value="F:zinc ion binding"/>
    <property type="evidence" value="ECO:0007669"/>
    <property type="project" value="InterPro"/>
</dbReference>
<dbReference type="Proteomes" id="UP000070444">
    <property type="component" value="Unassembled WGS sequence"/>
</dbReference>
<comment type="caution">
    <text evidence="10">Lacks conserved residue(s) required for the propagation of feature annotation.</text>
</comment>
<dbReference type="GO" id="GO:0005615">
    <property type="term" value="C:extracellular space"/>
    <property type="evidence" value="ECO:0007669"/>
    <property type="project" value="TreeGrafter"/>
</dbReference>
<evidence type="ECO:0000256" key="8">
    <source>
        <dbReference type="ARBA" id="ARBA00022833"/>
    </source>
</evidence>
<dbReference type="FunFam" id="3.40.630.10:FF:000084">
    <property type="entry name" value="Carboxypeptidase B2"/>
    <property type="match status" value="1"/>
</dbReference>
<dbReference type="EMBL" id="KQ964485">
    <property type="protein sequence ID" value="KXN71065.1"/>
    <property type="molecule type" value="Genomic_DNA"/>
</dbReference>
<dbReference type="PRINTS" id="PR00765">
    <property type="entry name" value="CRBOXYPTASEA"/>
</dbReference>
<dbReference type="SMART" id="SM00631">
    <property type="entry name" value="Zn_pept"/>
    <property type="match status" value="1"/>
</dbReference>
<evidence type="ECO:0000256" key="5">
    <source>
        <dbReference type="ARBA" id="ARBA00022723"/>
    </source>
</evidence>
<evidence type="ECO:0000256" key="3">
    <source>
        <dbReference type="ARBA" id="ARBA00022645"/>
    </source>
</evidence>
<dbReference type="GO" id="GO:0004181">
    <property type="term" value="F:metallocarboxypeptidase activity"/>
    <property type="evidence" value="ECO:0007669"/>
    <property type="project" value="InterPro"/>
</dbReference>
<dbReference type="Gene3D" id="3.40.630.10">
    <property type="entry name" value="Zn peptidases"/>
    <property type="match status" value="1"/>
</dbReference>
<evidence type="ECO:0000313" key="13">
    <source>
        <dbReference type="Proteomes" id="UP000070444"/>
    </source>
</evidence>
<evidence type="ECO:0000256" key="7">
    <source>
        <dbReference type="ARBA" id="ARBA00022801"/>
    </source>
</evidence>
<keyword evidence="9" id="KW-0482">Metalloprotease</keyword>
<keyword evidence="7" id="KW-0378">Hydrolase</keyword>
<dbReference type="GO" id="GO:0006508">
    <property type="term" value="P:proteolysis"/>
    <property type="evidence" value="ECO:0007669"/>
    <property type="project" value="UniProtKB-KW"/>
</dbReference>
<comment type="cofactor">
    <cofactor evidence="1">
        <name>Zn(2+)</name>
        <dbReference type="ChEBI" id="CHEBI:29105"/>
    </cofactor>
</comment>
<dbReference type="OrthoDB" id="3626597at2759"/>
<evidence type="ECO:0000256" key="4">
    <source>
        <dbReference type="ARBA" id="ARBA00022670"/>
    </source>
</evidence>
<comment type="similarity">
    <text evidence="2 10">Belongs to the peptidase M14 family.</text>
</comment>
<accession>A0A137P7U4</accession>
<proteinExistence type="inferred from homology"/>
<dbReference type="PANTHER" id="PTHR11705:SF143">
    <property type="entry name" value="SLL0236 PROTEIN"/>
    <property type="match status" value="1"/>
</dbReference>
<keyword evidence="4" id="KW-0645">Protease</keyword>
<sequence>DIETHFNLTQQLQPEEELTVYDFEAQDEELFDKNRFFKKYHSYSTYLKLLRHWSKKYPKYVEYDHSIGKSVEGRNIVGFRISNFRARNLKQKIWFNSGQHAREWVGPASQFFIMSNLLRLAEDDKHMPELLINYEFVFTPFSNPDGFEYARTKDRLWRKNRKRNYDGSYGVDLNRNWDDHWNVVGGSKDPSDETYVGTGPFSEAETKAISDYILKQGDLLLALTSILMVN</sequence>
<evidence type="ECO:0000256" key="6">
    <source>
        <dbReference type="ARBA" id="ARBA00022729"/>
    </source>
</evidence>
<keyword evidence="3" id="KW-0121">Carboxypeptidase</keyword>
<gene>
    <name evidence="12" type="ORF">CONCODRAFT_6298</name>
</gene>
<evidence type="ECO:0000259" key="11">
    <source>
        <dbReference type="PROSITE" id="PS52035"/>
    </source>
</evidence>
<evidence type="ECO:0000256" key="10">
    <source>
        <dbReference type="PROSITE-ProRule" id="PRU01379"/>
    </source>
</evidence>
<reference evidence="12 13" key="1">
    <citation type="journal article" date="2015" name="Genome Biol. Evol.">
        <title>Phylogenomic analyses indicate that early fungi evolved digesting cell walls of algal ancestors of land plants.</title>
        <authorList>
            <person name="Chang Y."/>
            <person name="Wang S."/>
            <person name="Sekimoto S."/>
            <person name="Aerts A.L."/>
            <person name="Choi C."/>
            <person name="Clum A."/>
            <person name="LaButti K.M."/>
            <person name="Lindquist E.A."/>
            <person name="Yee Ngan C."/>
            <person name="Ohm R.A."/>
            <person name="Salamov A.A."/>
            <person name="Grigoriev I.V."/>
            <person name="Spatafora J.W."/>
            <person name="Berbee M.L."/>
        </authorList>
    </citation>
    <scope>NUCLEOTIDE SEQUENCE [LARGE SCALE GENOMIC DNA]</scope>
    <source>
        <strain evidence="12 13">NRRL 28638</strain>
    </source>
</reference>
<keyword evidence="5" id="KW-0479">Metal-binding</keyword>
<evidence type="ECO:0000256" key="2">
    <source>
        <dbReference type="ARBA" id="ARBA00005988"/>
    </source>
</evidence>
<keyword evidence="13" id="KW-1185">Reference proteome</keyword>
<dbReference type="Pfam" id="PF00246">
    <property type="entry name" value="Peptidase_M14"/>
    <property type="match status" value="1"/>
</dbReference>
<protein>
    <submittedName>
        <fullName evidence="12">Zn-dependent exopeptidase</fullName>
    </submittedName>
</protein>
<dbReference type="AlphaFoldDB" id="A0A137P7U4"/>
<dbReference type="InterPro" id="IPR000834">
    <property type="entry name" value="Peptidase_M14"/>
</dbReference>
<keyword evidence="6" id="KW-0732">Signal</keyword>
<dbReference type="PANTHER" id="PTHR11705">
    <property type="entry name" value="PROTEASE FAMILY M14 CARBOXYPEPTIDASE A,B"/>
    <property type="match status" value="1"/>
</dbReference>
<evidence type="ECO:0000313" key="12">
    <source>
        <dbReference type="EMBL" id="KXN71065.1"/>
    </source>
</evidence>
<feature type="domain" description="Peptidase M14" evidence="11">
    <location>
        <begin position="39"/>
        <end position="230"/>
    </location>
</feature>
<feature type="non-terminal residue" evidence="12">
    <location>
        <position position="1"/>
    </location>
</feature>
<evidence type="ECO:0000256" key="9">
    <source>
        <dbReference type="ARBA" id="ARBA00023049"/>
    </source>
</evidence>
<dbReference type="PROSITE" id="PS52035">
    <property type="entry name" value="PEPTIDASE_M14"/>
    <property type="match status" value="1"/>
</dbReference>